<keyword evidence="6 9" id="KW-0067">ATP-binding</keyword>
<reference evidence="9 10" key="1">
    <citation type="submission" date="2019-01" db="EMBL/GenBank/DDBJ databases">
        <title>Genomic insights into a novel species Rhodoferax sp.</title>
        <authorList>
            <person name="Jin L."/>
        </authorList>
    </citation>
    <scope>NUCLEOTIDE SEQUENCE [LARGE SCALE GENOMIC DNA]</scope>
    <source>
        <strain evidence="9 10">CHu59-6-5</strain>
    </source>
</reference>
<proteinExistence type="inferred from homology"/>
<comment type="subcellular location">
    <subcellularLocation>
        <location evidence="1">Cell inner membrane</location>
        <topology evidence="1">Peripheral membrane protein</topology>
    </subcellularLocation>
</comment>
<dbReference type="PANTHER" id="PTHR43297:SF2">
    <property type="entry name" value="DIPEPTIDE TRANSPORT ATP-BINDING PROTEIN DPPD"/>
    <property type="match status" value="1"/>
</dbReference>
<dbReference type="InterPro" id="IPR027417">
    <property type="entry name" value="P-loop_NTPase"/>
</dbReference>
<dbReference type="OrthoDB" id="9802772at2"/>
<dbReference type="GO" id="GO:0015833">
    <property type="term" value="P:peptide transport"/>
    <property type="evidence" value="ECO:0007669"/>
    <property type="project" value="InterPro"/>
</dbReference>
<dbReference type="FunFam" id="3.40.50.300:FF:000016">
    <property type="entry name" value="Oligopeptide ABC transporter ATP-binding component"/>
    <property type="match status" value="1"/>
</dbReference>
<dbReference type="Gene3D" id="3.40.50.300">
    <property type="entry name" value="P-loop containing nucleotide triphosphate hydrolases"/>
    <property type="match status" value="1"/>
</dbReference>
<dbReference type="GO" id="GO:0005524">
    <property type="term" value="F:ATP binding"/>
    <property type="evidence" value="ECO:0007669"/>
    <property type="project" value="UniProtKB-KW"/>
</dbReference>
<protein>
    <submittedName>
        <fullName evidence="9">ABC transporter ATP-binding protein</fullName>
    </submittedName>
</protein>
<evidence type="ECO:0000256" key="7">
    <source>
        <dbReference type="ARBA" id="ARBA00023136"/>
    </source>
</evidence>
<dbReference type="PROSITE" id="PS50893">
    <property type="entry name" value="ABC_TRANSPORTER_2"/>
    <property type="match status" value="1"/>
</dbReference>
<dbReference type="AlphaFoldDB" id="A0A515DDG0"/>
<dbReference type="KEGG" id="rhf:EUB48_14945"/>
<dbReference type="InterPro" id="IPR017871">
    <property type="entry name" value="ABC_transporter-like_CS"/>
</dbReference>
<organism evidence="9 10">
    <name type="scientific">Rhodoferax sediminis</name>
    <dbReference type="NCBI Taxonomy" id="2509614"/>
    <lineage>
        <taxon>Bacteria</taxon>
        <taxon>Pseudomonadati</taxon>
        <taxon>Pseudomonadota</taxon>
        <taxon>Betaproteobacteria</taxon>
        <taxon>Burkholderiales</taxon>
        <taxon>Comamonadaceae</taxon>
        <taxon>Rhodoferax</taxon>
    </lineage>
</organism>
<keyword evidence="7" id="KW-0472">Membrane</keyword>
<dbReference type="EMBL" id="CP035503">
    <property type="protein sequence ID" value="QDL38444.1"/>
    <property type="molecule type" value="Genomic_DNA"/>
</dbReference>
<dbReference type="NCBIfam" id="TIGR01727">
    <property type="entry name" value="oligo_HPY"/>
    <property type="match status" value="1"/>
</dbReference>
<evidence type="ECO:0000256" key="1">
    <source>
        <dbReference type="ARBA" id="ARBA00004417"/>
    </source>
</evidence>
<gene>
    <name evidence="9" type="ORF">EUB48_14945</name>
</gene>
<dbReference type="Pfam" id="PF00005">
    <property type="entry name" value="ABC_tran"/>
    <property type="match status" value="1"/>
</dbReference>
<keyword evidence="5" id="KW-0547">Nucleotide-binding</keyword>
<keyword evidence="3" id="KW-0813">Transport</keyword>
<dbReference type="GO" id="GO:0055085">
    <property type="term" value="P:transmembrane transport"/>
    <property type="evidence" value="ECO:0007669"/>
    <property type="project" value="UniProtKB-ARBA"/>
</dbReference>
<dbReference type="CDD" id="cd03257">
    <property type="entry name" value="ABC_NikE_OppD_transporters"/>
    <property type="match status" value="1"/>
</dbReference>
<name>A0A515DDG0_9BURK</name>
<evidence type="ECO:0000256" key="2">
    <source>
        <dbReference type="ARBA" id="ARBA00005417"/>
    </source>
</evidence>
<keyword evidence="4" id="KW-1003">Cell membrane</keyword>
<dbReference type="PROSITE" id="PS00211">
    <property type="entry name" value="ABC_TRANSPORTER_1"/>
    <property type="match status" value="1"/>
</dbReference>
<dbReference type="Proteomes" id="UP000316798">
    <property type="component" value="Chromosome"/>
</dbReference>
<evidence type="ECO:0000313" key="10">
    <source>
        <dbReference type="Proteomes" id="UP000316798"/>
    </source>
</evidence>
<dbReference type="InterPro" id="IPR003593">
    <property type="entry name" value="AAA+_ATPase"/>
</dbReference>
<evidence type="ECO:0000259" key="8">
    <source>
        <dbReference type="PROSITE" id="PS50893"/>
    </source>
</evidence>
<dbReference type="GO" id="GO:0016887">
    <property type="term" value="F:ATP hydrolysis activity"/>
    <property type="evidence" value="ECO:0007669"/>
    <property type="project" value="InterPro"/>
</dbReference>
<dbReference type="RefSeq" id="WP_142819890.1">
    <property type="nucleotide sequence ID" value="NZ_CP035503.1"/>
</dbReference>
<accession>A0A515DDG0</accession>
<sequence length="344" mass="37382">MSTTAPLLQVEDLRVEFKTRRGKALVLNGVDFQIRGGETLCVVGESGCGKSMTALALLRLIPSPPGRISGGRVLFQGEDLVQADEARMHKVRGNRISMIFQEPMTSLNPVFKVGDQIGESLRLHAGLDAAAARARTIEMLQQVGIPAPERRVDEYPHQLSGGMRQRVMIAMALACRPDILIADEPTTALDVTVQAQIFDLLRDLQREKGTAILLITHDMGAVAEMADRVMVMYAGRVIEQGTTEQVLSHPGHPYTQGLIDCLPELGSSLQHERAELAEIRGVVPSIWELGSGCAFRERCPHAMARCAEQVPPMFATGEHGALATGDGTHRAACWLHAQDQMVAA</sequence>
<comment type="similarity">
    <text evidence="2">Belongs to the ABC transporter superfamily.</text>
</comment>
<evidence type="ECO:0000313" key="9">
    <source>
        <dbReference type="EMBL" id="QDL38444.1"/>
    </source>
</evidence>
<dbReference type="SMART" id="SM00382">
    <property type="entry name" value="AAA"/>
    <property type="match status" value="1"/>
</dbReference>
<dbReference type="SUPFAM" id="SSF52540">
    <property type="entry name" value="P-loop containing nucleoside triphosphate hydrolases"/>
    <property type="match status" value="1"/>
</dbReference>
<keyword evidence="10" id="KW-1185">Reference proteome</keyword>
<dbReference type="InterPro" id="IPR050388">
    <property type="entry name" value="ABC_Ni/Peptide_Import"/>
</dbReference>
<evidence type="ECO:0000256" key="6">
    <source>
        <dbReference type="ARBA" id="ARBA00022840"/>
    </source>
</evidence>
<evidence type="ECO:0000256" key="5">
    <source>
        <dbReference type="ARBA" id="ARBA00022741"/>
    </source>
</evidence>
<evidence type="ECO:0000256" key="4">
    <source>
        <dbReference type="ARBA" id="ARBA00022475"/>
    </source>
</evidence>
<dbReference type="Pfam" id="PF08352">
    <property type="entry name" value="oligo_HPY"/>
    <property type="match status" value="1"/>
</dbReference>
<feature type="domain" description="ABC transporter" evidence="8">
    <location>
        <begin position="8"/>
        <end position="259"/>
    </location>
</feature>
<dbReference type="GO" id="GO:0005886">
    <property type="term" value="C:plasma membrane"/>
    <property type="evidence" value="ECO:0007669"/>
    <property type="project" value="UniProtKB-SubCell"/>
</dbReference>
<dbReference type="InterPro" id="IPR003439">
    <property type="entry name" value="ABC_transporter-like_ATP-bd"/>
</dbReference>
<dbReference type="InterPro" id="IPR013563">
    <property type="entry name" value="Oligopep_ABC_C"/>
</dbReference>
<dbReference type="PANTHER" id="PTHR43297">
    <property type="entry name" value="OLIGOPEPTIDE TRANSPORT ATP-BINDING PROTEIN APPD"/>
    <property type="match status" value="1"/>
</dbReference>
<evidence type="ECO:0000256" key="3">
    <source>
        <dbReference type="ARBA" id="ARBA00022448"/>
    </source>
</evidence>